<reference evidence="2 3" key="1">
    <citation type="submission" date="2016-06" db="EMBL/GenBank/DDBJ databases">
        <authorList>
            <person name="Kjaerup R.B."/>
            <person name="Dalgaard T.S."/>
            <person name="Juul-Madsen H.R."/>
        </authorList>
    </citation>
    <scope>NUCLEOTIDE SEQUENCE [LARGE SCALE GENOMIC DNA]</scope>
    <source>
        <strain evidence="2 3">1127319.6</strain>
    </source>
</reference>
<dbReference type="GO" id="GO:0003676">
    <property type="term" value="F:nucleic acid binding"/>
    <property type="evidence" value="ECO:0007669"/>
    <property type="project" value="InterPro"/>
</dbReference>
<gene>
    <name evidence="2" type="ORF">A5630_04825</name>
</gene>
<evidence type="ECO:0000313" key="2">
    <source>
        <dbReference type="EMBL" id="OBJ37366.1"/>
    </source>
</evidence>
<dbReference type="AlphaFoldDB" id="A0A1A3GPP6"/>
<name>A0A1A3GPP6_MYCMU</name>
<dbReference type="Pfam" id="PF11645">
    <property type="entry name" value="PDDEXK_5"/>
    <property type="match status" value="1"/>
</dbReference>
<evidence type="ECO:0000259" key="1">
    <source>
        <dbReference type="Pfam" id="PF11645"/>
    </source>
</evidence>
<dbReference type="Proteomes" id="UP000093898">
    <property type="component" value="Unassembled WGS sequence"/>
</dbReference>
<dbReference type="InterPro" id="IPR021671">
    <property type="entry name" value="PD(D/E)XK_Endonuc"/>
</dbReference>
<dbReference type="InterPro" id="IPR011856">
    <property type="entry name" value="tRNA_endonuc-like_dom_sf"/>
</dbReference>
<dbReference type="EMBL" id="LZLC01000224">
    <property type="protein sequence ID" value="OBJ37366.1"/>
    <property type="molecule type" value="Genomic_DNA"/>
</dbReference>
<comment type="caution">
    <text evidence="2">The sequence shown here is derived from an EMBL/GenBank/DDBJ whole genome shotgun (WGS) entry which is preliminary data.</text>
</comment>
<dbReference type="Gene3D" id="3.40.1350.10">
    <property type="match status" value="1"/>
</dbReference>
<accession>A0A1A3GPP6</accession>
<proteinExistence type="predicted"/>
<protein>
    <recommendedName>
        <fullName evidence="1">PD(D/E)XK endonuclease domain-containing protein</fullName>
    </recommendedName>
</protein>
<organism evidence="2 3">
    <name type="scientific">Mycolicibacterium mucogenicum</name>
    <name type="common">Mycobacterium mucogenicum</name>
    <dbReference type="NCBI Taxonomy" id="56689"/>
    <lineage>
        <taxon>Bacteria</taxon>
        <taxon>Bacillati</taxon>
        <taxon>Actinomycetota</taxon>
        <taxon>Actinomycetes</taxon>
        <taxon>Mycobacteriales</taxon>
        <taxon>Mycobacteriaceae</taxon>
        <taxon>Mycolicibacterium</taxon>
    </lineage>
</organism>
<evidence type="ECO:0000313" key="3">
    <source>
        <dbReference type="Proteomes" id="UP000093898"/>
    </source>
</evidence>
<feature type="domain" description="PD(D/E)XK endonuclease" evidence="1">
    <location>
        <begin position="21"/>
        <end position="151"/>
    </location>
</feature>
<sequence length="167" mass="18233">MVTFTTELVGAANYARIVAKHHTKDKGDLGVAKAHADLAAKGYTVLFPATEHAPFDLVAYADGEFYRLQVKYRSARAGGISVNFRSTWADRNGTHTTRTDKESIDVVCIYCPETDECYYVYPAAHNRSVTLRVTPSKNGQQSGVLAASMFRDLAPPIRADTGEEASA</sequence>